<evidence type="ECO:0000256" key="5">
    <source>
        <dbReference type="SAM" id="Phobius"/>
    </source>
</evidence>
<feature type="transmembrane region" description="Helical" evidence="5">
    <location>
        <begin position="256"/>
        <end position="275"/>
    </location>
</feature>
<dbReference type="Pfam" id="PF04610">
    <property type="entry name" value="TrbL"/>
    <property type="match status" value="1"/>
</dbReference>
<evidence type="ECO:0008006" key="9">
    <source>
        <dbReference type="Google" id="ProtNLM"/>
    </source>
</evidence>
<feature type="transmembrane region" description="Helical" evidence="5">
    <location>
        <begin position="94"/>
        <end position="119"/>
    </location>
</feature>
<feature type="chain" id="PRO_5009209215" description="Type IV secretion system protein VirB6" evidence="6">
    <location>
        <begin position="24"/>
        <end position="382"/>
    </location>
</feature>
<evidence type="ECO:0000256" key="4">
    <source>
        <dbReference type="ARBA" id="ARBA00023136"/>
    </source>
</evidence>
<feature type="transmembrane region" description="Helical" evidence="5">
    <location>
        <begin position="227"/>
        <end position="250"/>
    </location>
</feature>
<protein>
    <recommendedName>
        <fullName evidence="9">Type IV secretion system protein VirB6</fullName>
    </recommendedName>
</protein>
<dbReference type="Proteomes" id="UP000175707">
    <property type="component" value="Unassembled WGS sequence"/>
</dbReference>
<name>A0A1E7YVM0_9PROT</name>
<evidence type="ECO:0000256" key="6">
    <source>
        <dbReference type="SAM" id="SignalP"/>
    </source>
</evidence>
<keyword evidence="6" id="KW-0732">Signal</keyword>
<proteinExistence type="predicted"/>
<keyword evidence="3 5" id="KW-1133">Transmembrane helix</keyword>
<sequence length="382" mass="40911">MRKILLVVCIAFASLVASSQAVAQISRECNITPDSPQCMTQAHKTVQQDAGQATTGNNTMPNLLAESTIAPNTKTLFSFKNAVMLTANVMAARFIPYAIGIATLLGTIAFIWLGILIMLSQADIWHMGLRPLFMLIMKVGFTFWFLFDYSYLTTAVSDGFLFAANILTGVGSSTASGSTIGAVVQALFKDITTMESIMSEFTKKAIFSGGNFFSDAIHLMLNLPNDLLDGLIIDVTTLIAFVVFILFLVLYLVYQIVLAIAIAVGPVFIPFLILPETKGLFDGWLKMLIMGGIYLMTSTVIVGLVGTAMVTYVSQMNTQLSGTGDFLNLGTFVELIILEFVSIGALLKTHEFAHAIAGSVNIGGINPGGAIAKGAKRAVGLK</sequence>
<evidence type="ECO:0000256" key="1">
    <source>
        <dbReference type="ARBA" id="ARBA00004141"/>
    </source>
</evidence>
<keyword evidence="4 5" id="KW-0472">Membrane</keyword>
<dbReference type="GO" id="GO:0030255">
    <property type="term" value="P:protein secretion by the type IV secretion system"/>
    <property type="evidence" value="ECO:0007669"/>
    <property type="project" value="InterPro"/>
</dbReference>
<comment type="caution">
    <text evidence="7">The sequence shown here is derived from an EMBL/GenBank/DDBJ whole genome shotgun (WGS) entry which is preliminary data.</text>
</comment>
<feature type="signal peptide" evidence="6">
    <location>
        <begin position="1"/>
        <end position="23"/>
    </location>
</feature>
<keyword evidence="2 5" id="KW-0812">Transmembrane</keyword>
<feature type="transmembrane region" description="Helical" evidence="5">
    <location>
        <begin position="159"/>
        <end position="188"/>
    </location>
</feature>
<organism evidence="7 8">
    <name type="scientific">Acidithiobacillus caldus</name>
    <dbReference type="NCBI Taxonomy" id="33059"/>
    <lineage>
        <taxon>Bacteria</taxon>
        <taxon>Pseudomonadati</taxon>
        <taxon>Pseudomonadota</taxon>
        <taxon>Acidithiobacillia</taxon>
        <taxon>Acidithiobacillales</taxon>
        <taxon>Acidithiobacillaceae</taxon>
        <taxon>Acidithiobacillus</taxon>
    </lineage>
</organism>
<comment type="subcellular location">
    <subcellularLocation>
        <location evidence="1">Membrane</location>
        <topology evidence="1">Multi-pass membrane protein</topology>
    </subcellularLocation>
</comment>
<accession>A0A1E7YVM0</accession>
<evidence type="ECO:0000256" key="3">
    <source>
        <dbReference type="ARBA" id="ARBA00022989"/>
    </source>
</evidence>
<dbReference type="AlphaFoldDB" id="A0A1E7YVM0"/>
<dbReference type="GO" id="GO:0016020">
    <property type="term" value="C:membrane"/>
    <property type="evidence" value="ECO:0007669"/>
    <property type="project" value="UniProtKB-SubCell"/>
</dbReference>
<feature type="transmembrane region" description="Helical" evidence="5">
    <location>
        <begin position="131"/>
        <end position="147"/>
    </location>
</feature>
<evidence type="ECO:0000313" key="7">
    <source>
        <dbReference type="EMBL" id="OFC60487.1"/>
    </source>
</evidence>
<dbReference type="EMBL" id="LZYH01000529">
    <property type="protein sequence ID" value="OFC60487.1"/>
    <property type="molecule type" value="Genomic_DNA"/>
</dbReference>
<feature type="transmembrane region" description="Helical" evidence="5">
    <location>
        <begin position="287"/>
        <end position="314"/>
    </location>
</feature>
<dbReference type="InterPro" id="IPR007688">
    <property type="entry name" value="Conjugal_tfr_TrbL/VirB6"/>
</dbReference>
<gene>
    <name evidence="7" type="ORF">BAE30_08080</name>
</gene>
<reference evidence="7 8" key="1">
    <citation type="submission" date="2016-06" db="EMBL/GenBank/DDBJ databases">
        <title>Gene turnover analysis identifies the evolutionary adaptation of the extremophile Acidithiobacillus caldus.</title>
        <authorList>
            <person name="Zhang X."/>
        </authorList>
    </citation>
    <scope>NUCLEOTIDE SEQUENCE [LARGE SCALE GENOMIC DNA]</scope>
    <source>
        <strain evidence="7 8">S1</strain>
    </source>
</reference>
<evidence type="ECO:0000256" key="2">
    <source>
        <dbReference type="ARBA" id="ARBA00022692"/>
    </source>
</evidence>
<evidence type="ECO:0000313" key="8">
    <source>
        <dbReference type="Proteomes" id="UP000175707"/>
    </source>
</evidence>